<dbReference type="AlphaFoldDB" id="A0A845AIT3"/>
<keyword evidence="4" id="KW-1185">Reference proteome</keyword>
<dbReference type="Gene3D" id="3.30.160.670">
    <property type="match status" value="1"/>
</dbReference>
<feature type="domain" description="DUF4136" evidence="2">
    <location>
        <begin position="38"/>
        <end position="210"/>
    </location>
</feature>
<dbReference type="OrthoDB" id="7501218at2"/>
<feature type="chain" id="PRO_5032529302" evidence="1">
    <location>
        <begin position="31"/>
        <end position="233"/>
    </location>
</feature>
<organism evidence="3 4">
    <name type="scientific">Qipengyuania algicida</name>
    <dbReference type="NCBI Taxonomy" id="1836209"/>
    <lineage>
        <taxon>Bacteria</taxon>
        <taxon>Pseudomonadati</taxon>
        <taxon>Pseudomonadota</taxon>
        <taxon>Alphaproteobacteria</taxon>
        <taxon>Sphingomonadales</taxon>
        <taxon>Erythrobacteraceae</taxon>
        <taxon>Qipengyuania</taxon>
    </lineage>
</organism>
<evidence type="ECO:0000313" key="3">
    <source>
        <dbReference type="EMBL" id="MXP29514.1"/>
    </source>
</evidence>
<gene>
    <name evidence="3" type="ORF">GRI58_11860</name>
</gene>
<protein>
    <submittedName>
        <fullName evidence="3">DUF4136 domain-containing protein</fullName>
    </submittedName>
</protein>
<dbReference type="Pfam" id="PF13590">
    <property type="entry name" value="DUF4136"/>
    <property type="match status" value="1"/>
</dbReference>
<dbReference type="RefSeq" id="WP_160753818.1">
    <property type="nucleotide sequence ID" value="NZ_WTYA01000009.1"/>
</dbReference>
<name>A0A845AIT3_9SPHN</name>
<dbReference type="PROSITE" id="PS51257">
    <property type="entry name" value="PROKAR_LIPOPROTEIN"/>
    <property type="match status" value="1"/>
</dbReference>
<evidence type="ECO:0000313" key="4">
    <source>
        <dbReference type="Proteomes" id="UP000439780"/>
    </source>
</evidence>
<comment type="caution">
    <text evidence="3">The sequence shown here is derived from an EMBL/GenBank/DDBJ whole genome shotgun (WGS) entry which is preliminary data.</text>
</comment>
<sequence>MTDRTKAKGWGRSLKLASVPLLLAGLAACATNFNSDVTRFHTQLPAPQGQTFAIVPENPADAGGLEFAQYAGYVAQQMQRLGYTPVASANDANLVVMFGYGVGPGRERIHSTPGFADPFYRPWYGYGPYYGPRFGGYYGGRWAFGMYDPFFDGPDIDSYTVYTSHIDLKIDRASDHQRLFEGKAEALSTSNHLQYLVPNLVEAMFTNFPGDSGQTMRISIAPENMAVKRQPQN</sequence>
<evidence type="ECO:0000256" key="1">
    <source>
        <dbReference type="SAM" id="SignalP"/>
    </source>
</evidence>
<proteinExistence type="predicted"/>
<keyword evidence="1" id="KW-0732">Signal</keyword>
<dbReference type="Proteomes" id="UP000439780">
    <property type="component" value="Unassembled WGS sequence"/>
</dbReference>
<feature type="signal peptide" evidence="1">
    <location>
        <begin position="1"/>
        <end position="30"/>
    </location>
</feature>
<accession>A0A845AIT3</accession>
<dbReference type="EMBL" id="WTYA01000009">
    <property type="protein sequence ID" value="MXP29514.1"/>
    <property type="molecule type" value="Genomic_DNA"/>
</dbReference>
<reference evidence="3 4" key="1">
    <citation type="submission" date="2019-12" db="EMBL/GenBank/DDBJ databases">
        <title>Genomic-based taxomic classification of the family Erythrobacteraceae.</title>
        <authorList>
            <person name="Xu L."/>
        </authorList>
    </citation>
    <scope>NUCLEOTIDE SEQUENCE [LARGE SCALE GENOMIC DNA]</scope>
    <source>
        <strain evidence="3 4">KEMB 9005-328</strain>
    </source>
</reference>
<dbReference type="InterPro" id="IPR025411">
    <property type="entry name" value="DUF4136"/>
</dbReference>
<evidence type="ECO:0000259" key="2">
    <source>
        <dbReference type="Pfam" id="PF13590"/>
    </source>
</evidence>